<dbReference type="CDD" id="cd15542">
    <property type="entry name" value="PHD_UBR7"/>
    <property type="match status" value="1"/>
</dbReference>
<dbReference type="InterPro" id="IPR047506">
    <property type="entry name" value="UBR7-like_UBR-box"/>
</dbReference>
<evidence type="ECO:0000256" key="2">
    <source>
        <dbReference type="ARBA" id="ARBA00022771"/>
    </source>
</evidence>
<dbReference type="GO" id="GO:0005737">
    <property type="term" value="C:cytoplasm"/>
    <property type="evidence" value="ECO:0007669"/>
    <property type="project" value="TreeGrafter"/>
</dbReference>
<evidence type="ECO:0000313" key="6">
    <source>
        <dbReference type="EMBL" id="VVC33390.1"/>
    </source>
</evidence>
<dbReference type="SMART" id="SM00396">
    <property type="entry name" value="ZnF_UBR1"/>
    <property type="match status" value="1"/>
</dbReference>
<dbReference type="InterPro" id="IPR013083">
    <property type="entry name" value="Znf_RING/FYVE/PHD"/>
</dbReference>
<feature type="domain" description="UBR-type" evidence="5">
    <location>
        <begin position="44"/>
        <end position="115"/>
    </location>
</feature>
<accession>A0A5E4MVA3</accession>
<protein>
    <submittedName>
        <fullName evidence="6">Zinc finger, PHD-type,Zinc finger, UBR-type,Zinc finger, FYVE/PHD-type,Zinc finger, RING/FYVE/PHD-type</fullName>
    </submittedName>
</protein>
<proteinExistence type="predicted"/>
<dbReference type="EMBL" id="CABPRJ010000968">
    <property type="protein sequence ID" value="VVC33390.1"/>
    <property type="molecule type" value="Genomic_DNA"/>
</dbReference>
<evidence type="ECO:0000256" key="3">
    <source>
        <dbReference type="ARBA" id="ARBA00022833"/>
    </source>
</evidence>
<dbReference type="CDD" id="cd19677">
    <property type="entry name" value="UBR-box_UBR7"/>
    <property type="match status" value="1"/>
</dbReference>
<evidence type="ECO:0000256" key="1">
    <source>
        <dbReference type="ARBA" id="ARBA00022723"/>
    </source>
</evidence>
<gene>
    <name evidence="6" type="ORF">CINCED_3A002914</name>
</gene>
<keyword evidence="3" id="KW-0862">Zinc</keyword>
<evidence type="ECO:0000313" key="7">
    <source>
        <dbReference type="Proteomes" id="UP000325440"/>
    </source>
</evidence>
<dbReference type="InterPro" id="IPR011011">
    <property type="entry name" value="Znf_FYVE_PHD"/>
</dbReference>
<dbReference type="PANTHER" id="PTHR13513">
    <property type="entry name" value="E3 UBIQUITIN-PROTEIN LIGASE UBR7"/>
    <property type="match status" value="1"/>
</dbReference>
<dbReference type="GO" id="GO:0061630">
    <property type="term" value="F:ubiquitin protein ligase activity"/>
    <property type="evidence" value="ECO:0007669"/>
    <property type="project" value="InterPro"/>
</dbReference>
<dbReference type="AlphaFoldDB" id="A0A5E4MVA3"/>
<feature type="zinc finger region" description="UBR-type" evidence="4">
    <location>
        <begin position="44"/>
        <end position="115"/>
    </location>
</feature>
<dbReference type="Proteomes" id="UP000325440">
    <property type="component" value="Unassembled WGS sequence"/>
</dbReference>
<organism evidence="6 7">
    <name type="scientific">Cinara cedri</name>
    <dbReference type="NCBI Taxonomy" id="506608"/>
    <lineage>
        <taxon>Eukaryota</taxon>
        <taxon>Metazoa</taxon>
        <taxon>Ecdysozoa</taxon>
        <taxon>Arthropoda</taxon>
        <taxon>Hexapoda</taxon>
        <taxon>Insecta</taxon>
        <taxon>Pterygota</taxon>
        <taxon>Neoptera</taxon>
        <taxon>Paraneoptera</taxon>
        <taxon>Hemiptera</taxon>
        <taxon>Sternorrhyncha</taxon>
        <taxon>Aphidomorpha</taxon>
        <taxon>Aphidoidea</taxon>
        <taxon>Aphididae</taxon>
        <taxon>Lachninae</taxon>
        <taxon>Cinara</taxon>
    </lineage>
</organism>
<dbReference type="Pfam" id="PF02207">
    <property type="entry name" value="zf-UBR"/>
    <property type="match status" value="1"/>
</dbReference>
<dbReference type="PROSITE" id="PS51157">
    <property type="entry name" value="ZF_UBR"/>
    <property type="match status" value="1"/>
</dbReference>
<keyword evidence="2" id="KW-0863">Zinc-finger</keyword>
<dbReference type="InterPro" id="IPR040204">
    <property type="entry name" value="UBR7"/>
</dbReference>
<keyword evidence="1" id="KW-0479">Metal-binding</keyword>
<name>A0A5E4MVA3_9HEMI</name>
<dbReference type="InterPro" id="IPR001965">
    <property type="entry name" value="Znf_PHD"/>
</dbReference>
<evidence type="ECO:0000256" key="4">
    <source>
        <dbReference type="PROSITE-ProRule" id="PRU00508"/>
    </source>
</evidence>
<evidence type="ECO:0000259" key="5">
    <source>
        <dbReference type="PROSITE" id="PS51157"/>
    </source>
</evidence>
<keyword evidence="7" id="KW-1185">Reference proteome</keyword>
<dbReference type="OrthoDB" id="10262564at2759"/>
<dbReference type="SUPFAM" id="SSF57903">
    <property type="entry name" value="FYVE/PHD zinc finger"/>
    <property type="match status" value="1"/>
</dbReference>
<dbReference type="GO" id="GO:0008270">
    <property type="term" value="F:zinc ion binding"/>
    <property type="evidence" value="ECO:0007669"/>
    <property type="project" value="UniProtKB-KW"/>
</dbReference>
<dbReference type="SMART" id="SM00249">
    <property type="entry name" value="PHD"/>
    <property type="match status" value="1"/>
</dbReference>
<dbReference type="PANTHER" id="PTHR13513:SF9">
    <property type="entry name" value="E3 UBIQUITIN-PROTEIN LIGASE UBR7-RELATED"/>
    <property type="match status" value="1"/>
</dbReference>
<dbReference type="InterPro" id="IPR003126">
    <property type="entry name" value="Znf_UBR"/>
</dbReference>
<reference evidence="6 7" key="1">
    <citation type="submission" date="2019-08" db="EMBL/GenBank/DDBJ databases">
        <authorList>
            <person name="Alioto T."/>
            <person name="Alioto T."/>
            <person name="Gomez Garrido J."/>
        </authorList>
    </citation>
    <scope>NUCLEOTIDE SEQUENCE [LARGE SCALE GENOMIC DNA]</scope>
</reference>
<sequence>MSESEGNSFNENEDDQIVNFVEYINGQNAEIEQANLILEASDGENCTYSMGYMNRQALYACLTCTEEGKVSGAICLPCMFQCHDNHNLVELWTKRNFRCDCGSDKFTSNCQLEPTKPHANDLNVYNQNFEGLYCSCKRPYPDEGNTDEMIQCIVCEDWFHSKHLGTKDMDPEDYSEMICSGCTSKLSFLPAYKHLIVTDDSVQTVEKGDETEVVDVENADQVSADDTEKVDSDVSKEMVVKKSDSTYDKASTSNSEICKMNNATDLEKIIGSSFWVEGWRKELCTCSSCNELYKTEGVPFITDQKDTLQAYEDISRERIRAKEQQSEENFSKALSSMDRVAAVELAHRYNQFKEELVEWMTDLNKKGKVVKPEDVKEFFSGVHARKRARTDDGIPPSFCR</sequence>
<dbReference type="Gene3D" id="3.30.40.10">
    <property type="entry name" value="Zinc/RING finger domain, C3HC4 (zinc finger)"/>
    <property type="match status" value="1"/>
</dbReference>